<dbReference type="PANTHER" id="PTHR23513:SF6">
    <property type="entry name" value="MAJOR FACILITATOR SUPERFAMILY ASSOCIATED DOMAIN-CONTAINING PROTEIN"/>
    <property type="match status" value="1"/>
</dbReference>
<feature type="transmembrane region" description="Helical" evidence="6">
    <location>
        <begin position="386"/>
        <end position="404"/>
    </location>
</feature>
<evidence type="ECO:0000256" key="3">
    <source>
        <dbReference type="ARBA" id="ARBA00022692"/>
    </source>
</evidence>
<evidence type="ECO:0000256" key="2">
    <source>
        <dbReference type="ARBA" id="ARBA00022475"/>
    </source>
</evidence>
<dbReference type="GO" id="GO:0005886">
    <property type="term" value="C:plasma membrane"/>
    <property type="evidence" value="ECO:0007669"/>
    <property type="project" value="UniProtKB-SubCell"/>
</dbReference>
<sequence length="410" mass="40654">MSLFVDRVVPARLGPDVRRLVAATWLVQFADGMALVAGPLAVASLTASPFLVGLAVALHRLPVLLAGPYAAFLADLVNRRLLVVAADGVRAGVLAVIATLYALGAAPVALVLVAMLVLGVAETVADAARGPVLPMLAADPEALDSIGGRLDGGFVLGTQLLGPALGALLFAVGGAVPFLAQALLLAGGVALFSRIRVAGPSRGPAPAPEHHPVRTGLRRIAVDPPLSGLVLAGLAAQAAWAGGWALLVVYATRLLGLGPTGFGLLVAVAAAGGMAGVALRPLVEWLPRRLAAVTPARIVLAGLALEATGHLALSRLHDPWIAAGTVAALAAVGFVAGDVARELRRTRTAGDGTADSVAAATATLGLAATVAGCLAGGALAAIGGIAAAYVGGAALLGLALILLFRRVVAL</sequence>
<dbReference type="PANTHER" id="PTHR23513">
    <property type="entry name" value="INTEGRAL MEMBRANE EFFLUX PROTEIN-RELATED"/>
    <property type="match status" value="1"/>
</dbReference>
<evidence type="ECO:0000256" key="6">
    <source>
        <dbReference type="SAM" id="Phobius"/>
    </source>
</evidence>
<feature type="transmembrane region" description="Helical" evidence="6">
    <location>
        <begin position="164"/>
        <end position="192"/>
    </location>
</feature>
<feature type="transmembrane region" description="Helical" evidence="6">
    <location>
        <begin position="228"/>
        <end position="250"/>
    </location>
</feature>
<dbReference type="Gene3D" id="1.20.1250.20">
    <property type="entry name" value="MFS general substrate transporter like domains"/>
    <property type="match status" value="1"/>
</dbReference>
<dbReference type="Pfam" id="PF07690">
    <property type="entry name" value="MFS_1"/>
    <property type="match status" value="1"/>
</dbReference>
<feature type="transmembrane region" description="Helical" evidence="6">
    <location>
        <begin position="50"/>
        <end position="72"/>
    </location>
</feature>
<dbReference type="InterPro" id="IPR011701">
    <property type="entry name" value="MFS"/>
</dbReference>
<reference evidence="7 8" key="1">
    <citation type="submission" date="2019-03" db="EMBL/GenBank/DDBJ databases">
        <authorList>
            <person name="Kim M.K.M."/>
        </authorList>
    </citation>
    <scope>NUCLEOTIDE SEQUENCE [LARGE SCALE GENOMIC DNA]</scope>
    <source>
        <strain evidence="7 8">18JY15-6</strain>
    </source>
</reference>
<dbReference type="OrthoDB" id="145388at2"/>
<evidence type="ECO:0000256" key="5">
    <source>
        <dbReference type="ARBA" id="ARBA00023136"/>
    </source>
</evidence>
<feature type="transmembrane region" description="Helical" evidence="6">
    <location>
        <begin position="262"/>
        <end position="283"/>
    </location>
</feature>
<feature type="transmembrane region" description="Helical" evidence="6">
    <location>
        <begin position="319"/>
        <end position="336"/>
    </location>
</feature>
<evidence type="ECO:0000256" key="1">
    <source>
        <dbReference type="ARBA" id="ARBA00004651"/>
    </source>
</evidence>
<proteinExistence type="predicted"/>
<feature type="transmembrane region" description="Helical" evidence="6">
    <location>
        <begin position="20"/>
        <end position="44"/>
    </location>
</feature>
<evidence type="ECO:0000313" key="7">
    <source>
        <dbReference type="EMBL" id="TCJ22096.1"/>
    </source>
</evidence>
<dbReference type="RefSeq" id="WP_131585127.1">
    <property type="nucleotide sequence ID" value="NZ_SJZJ01000026.1"/>
</dbReference>
<accession>A0A4R1BXE8</accession>
<dbReference type="Proteomes" id="UP000295453">
    <property type="component" value="Unassembled WGS sequence"/>
</dbReference>
<comment type="caution">
    <text evidence="7">The sequence shown here is derived from an EMBL/GenBank/DDBJ whole genome shotgun (WGS) entry which is preliminary data.</text>
</comment>
<feature type="transmembrane region" description="Helical" evidence="6">
    <location>
        <begin position="357"/>
        <end position="380"/>
    </location>
</feature>
<dbReference type="EMBL" id="SJZJ01000026">
    <property type="protein sequence ID" value="TCJ22096.1"/>
    <property type="molecule type" value="Genomic_DNA"/>
</dbReference>
<dbReference type="AlphaFoldDB" id="A0A4R1BXE8"/>
<keyword evidence="5 6" id="KW-0472">Membrane</keyword>
<evidence type="ECO:0000313" key="8">
    <source>
        <dbReference type="Proteomes" id="UP000295453"/>
    </source>
</evidence>
<keyword evidence="8" id="KW-1185">Reference proteome</keyword>
<feature type="transmembrane region" description="Helical" evidence="6">
    <location>
        <begin position="93"/>
        <end position="121"/>
    </location>
</feature>
<feature type="transmembrane region" description="Helical" evidence="6">
    <location>
        <begin position="290"/>
        <end position="313"/>
    </location>
</feature>
<comment type="subcellular location">
    <subcellularLocation>
        <location evidence="1">Cell membrane</location>
        <topology evidence="1">Multi-pass membrane protein</topology>
    </subcellularLocation>
</comment>
<dbReference type="SUPFAM" id="SSF103473">
    <property type="entry name" value="MFS general substrate transporter"/>
    <property type="match status" value="1"/>
</dbReference>
<evidence type="ECO:0000256" key="4">
    <source>
        <dbReference type="ARBA" id="ARBA00022989"/>
    </source>
</evidence>
<keyword evidence="3 6" id="KW-0812">Transmembrane</keyword>
<dbReference type="InterPro" id="IPR036259">
    <property type="entry name" value="MFS_trans_sf"/>
</dbReference>
<gene>
    <name evidence="7" type="ORF">EPD65_13820</name>
</gene>
<protein>
    <submittedName>
        <fullName evidence="7">MFS transporter</fullName>
    </submittedName>
</protein>
<organism evidence="7 8">
    <name type="scientific">Nocardioides jejuensis</name>
    <dbReference type="NCBI Taxonomy" id="2502782"/>
    <lineage>
        <taxon>Bacteria</taxon>
        <taxon>Bacillati</taxon>
        <taxon>Actinomycetota</taxon>
        <taxon>Actinomycetes</taxon>
        <taxon>Propionibacteriales</taxon>
        <taxon>Nocardioidaceae</taxon>
        <taxon>Nocardioides</taxon>
    </lineage>
</organism>
<dbReference type="GO" id="GO:0022857">
    <property type="term" value="F:transmembrane transporter activity"/>
    <property type="evidence" value="ECO:0007669"/>
    <property type="project" value="InterPro"/>
</dbReference>
<keyword evidence="4 6" id="KW-1133">Transmembrane helix</keyword>
<name>A0A4R1BXE8_9ACTN</name>
<keyword evidence="2" id="KW-1003">Cell membrane</keyword>